<accession>A0A839GEV5</accession>
<evidence type="ECO:0008006" key="3">
    <source>
        <dbReference type="Google" id="ProtNLM"/>
    </source>
</evidence>
<dbReference type="RefSeq" id="WP_182511819.1">
    <property type="nucleotide sequence ID" value="NZ_JACJIQ010000002.1"/>
</dbReference>
<dbReference type="Proteomes" id="UP000563094">
    <property type="component" value="Unassembled WGS sequence"/>
</dbReference>
<dbReference type="EMBL" id="JACJIQ010000002">
    <property type="protein sequence ID" value="MBA9076073.1"/>
    <property type="molecule type" value="Genomic_DNA"/>
</dbReference>
<keyword evidence="2" id="KW-1185">Reference proteome</keyword>
<organism evidence="1 2">
    <name type="scientific">Rufibacter quisquiliarum</name>
    <dbReference type="NCBI Taxonomy" id="1549639"/>
    <lineage>
        <taxon>Bacteria</taxon>
        <taxon>Pseudomonadati</taxon>
        <taxon>Bacteroidota</taxon>
        <taxon>Cytophagia</taxon>
        <taxon>Cytophagales</taxon>
        <taxon>Hymenobacteraceae</taxon>
        <taxon>Rufibacter</taxon>
    </lineage>
</organism>
<name>A0A839GEV5_9BACT</name>
<gene>
    <name evidence="1" type="ORF">FHS90_000775</name>
</gene>
<protein>
    <recommendedName>
        <fullName evidence="3">Phage capsid protein</fullName>
    </recommendedName>
</protein>
<comment type="caution">
    <text evidence="1">The sequence shown here is derived from an EMBL/GenBank/DDBJ whole genome shotgun (WGS) entry which is preliminary data.</text>
</comment>
<evidence type="ECO:0000313" key="1">
    <source>
        <dbReference type="EMBL" id="MBA9076073.1"/>
    </source>
</evidence>
<proteinExistence type="predicted"/>
<reference evidence="1 2" key="1">
    <citation type="submission" date="2020-08" db="EMBL/GenBank/DDBJ databases">
        <title>Genomic Encyclopedia of Type Strains, Phase IV (KMG-IV): sequencing the most valuable type-strain genomes for metagenomic binning, comparative biology and taxonomic classification.</title>
        <authorList>
            <person name="Goeker M."/>
        </authorList>
    </citation>
    <scope>NUCLEOTIDE SEQUENCE [LARGE SCALE GENOMIC DNA]</scope>
    <source>
        <strain evidence="1 2">DSM 29854</strain>
    </source>
</reference>
<sequence>MEYNPRVFNGEHAEDIFAEVVHSNRMAEKVRVLENVKNEIVVTSITGELEYVPYKEKIREADIDAANNNLKFGDSKVAPKKMMAFTVFTMDELRNSRFSKDMAGGAANTGSNEFEQTVINHTLPRLGLGFERTGWNHISAATKAAIAVSDATAAQKAWAAAQPAKLVDGLLAQMIAAGTIKNQDFGKVIPIVGDSAGSLKGEYKKIYEKIPSEVLEKGDAVIYSPFVDRQKINMANMDEQFRDVFTVANGSYSFLGVKIEFIPIPNNMKAVGRGGSMGDFIFATDLLSDISSFEINKVNNAGDEIFMKQVAVLDTAIVVPTQKILYIAA</sequence>
<dbReference type="AlphaFoldDB" id="A0A839GEV5"/>
<evidence type="ECO:0000313" key="2">
    <source>
        <dbReference type="Proteomes" id="UP000563094"/>
    </source>
</evidence>